<sequence>MKQMIGDELFLVNESMFFLYPLSRIVPKGTYIQDNIQHVKKQSTKFVNRPRNRKKSSSFYSIIEKEKRTTKKSDNSQAFHGSLIFD</sequence>
<proteinExistence type="predicted"/>
<evidence type="ECO:0000313" key="1">
    <source>
        <dbReference type="EMBL" id="AKO91794.1"/>
    </source>
</evidence>
<protein>
    <submittedName>
        <fullName evidence="1">Uncharacterized protein</fullName>
    </submittedName>
</protein>
<gene>
    <name evidence="1" type="ORF">BEH_06555</name>
</gene>
<organism evidence="1 2">
    <name type="scientific">Priestia filamentosa</name>
    <dbReference type="NCBI Taxonomy" id="1402861"/>
    <lineage>
        <taxon>Bacteria</taxon>
        <taxon>Bacillati</taxon>
        <taxon>Bacillota</taxon>
        <taxon>Bacilli</taxon>
        <taxon>Bacillales</taxon>
        <taxon>Bacillaceae</taxon>
        <taxon>Priestia</taxon>
    </lineage>
</organism>
<reference evidence="1 2" key="1">
    <citation type="journal article" date="2015" name="PLoS ONE">
        <title>Genome Sequence of Bacillus endophyticus and Analysis of Its Companion Mechanism in the Ketogulonigenium vulgare-Bacillus Strain Consortium.</title>
        <authorList>
            <person name="Jia N."/>
            <person name="Du J."/>
            <person name="Ding M.Z."/>
            <person name="Gao F."/>
            <person name="Yuan Y.J."/>
        </authorList>
    </citation>
    <scope>NUCLEOTIDE SEQUENCE [LARGE SCALE GENOMIC DNA]</scope>
    <source>
        <strain evidence="1 2">Hbe603</strain>
    </source>
</reference>
<dbReference type="AlphaFoldDB" id="A0A0H4KHP1"/>
<dbReference type="Proteomes" id="UP000036202">
    <property type="component" value="Chromosome"/>
</dbReference>
<accession>A0A0H4KHP1</accession>
<evidence type="ECO:0000313" key="2">
    <source>
        <dbReference type="Proteomes" id="UP000036202"/>
    </source>
</evidence>
<dbReference type="KEGG" id="beo:BEH_06555"/>
<reference evidence="2" key="2">
    <citation type="submission" date="2015-06" db="EMBL/GenBank/DDBJ databases">
        <title>Genome Sequence of Bacillus endophyticus and Analysis of its Companion Mechanism in the Ketogulonigenium vulgare-Bacillus strain Consortium.</title>
        <authorList>
            <person name="Jia N."/>
            <person name="Du J."/>
            <person name="Ding M.-Z."/>
            <person name="Gao F."/>
            <person name="Yuan Y.-J."/>
        </authorList>
    </citation>
    <scope>NUCLEOTIDE SEQUENCE [LARGE SCALE GENOMIC DNA]</scope>
    <source>
        <strain evidence="2">Hbe603</strain>
    </source>
</reference>
<keyword evidence="2" id="KW-1185">Reference proteome</keyword>
<name>A0A0H4KHP1_9BACI</name>
<dbReference type="EMBL" id="CP011974">
    <property type="protein sequence ID" value="AKO91794.1"/>
    <property type="molecule type" value="Genomic_DNA"/>
</dbReference>
<accession>A0A231S954</accession>